<comment type="caution">
    <text evidence="1">The sequence shown here is derived from an EMBL/GenBank/DDBJ whole genome shotgun (WGS) entry which is preliminary data.</text>
</comment>
<reference evidence="1" key="1">
    <citation type="submission" date="2022-10" db="EMBL/GenBank/DDBJ databases">
        <title>Culturing micro-colonial fungi from biological soil crusts in the Mojave desert and describing Neophaeococcomyces mojavensis, and introducing the new genera and species Taxawa tesnikishii.</title>
        <authorList>
            <person name="Kurbessoian T."/>
            <person name="Stajich J.E."/>
        </authorList>
    </citation>
    <scope>NUCLEOTIDE SEQUENCE</scope>
    <source>
        <strain evidence="1">JES_112</strain>
    </source>
</reference>
<dbReference type="Proteomes" id="UP001172386">
    <property type="component" value="Unassembled WGS sequence"/>
</dbReference>
<evidence type="ECO:0000313" key="2">
    <source>
        <dbReference type="Proteomes" id="UP001172386"/>
    </source>
</evidence>
<gene>
    <name evidence="1" type="ORF">H2198_000600</name>
</gene>
<proteinExistence type="predicted"/>
<sequence>MPILTRISTIKSLLYRGWIWEVFCILVASACLLTTLSLFWKYNGTQLATWSGSITLNTIVVALGICAKAALLFVISRAIGQLKWIQFSTLSKVRLYDFEIFDEASRGPLGAIRLVTRRPRLELTTLGALLMLLMLGFDALLQQSLGTTTDQMREEGTAFIKHTEYYNTGWLLEKDAIYDAVFQTALAYVDFSCNTSLCDFHQYTSLTLCSQCMDVTDTIQTHCSNSTSSSYSSTTCNYTIPGGPSMSNSTGTVLNSTTLNTADDTITKNVTTDVVTSNTAAHVANITVLTRDYSSSSEAKPNATQCQFYVCAQKYNATILNNTLYENEISTRYSVTYKTSDFVDYGNENITLIIPGSELDSGEDKILNVTPSALTSLGEFFADVLTFQYPDYRPNSDDIIGANINSQAFSGDGDNNITRVLTRVAKFVGHSIRTQHYDSAPNGATISQVTTYKVEYRWLSGPLVVVVLTIILFISTVIASKKADVPPWKLSALATMFHGLDHSIGIEVTDDVMAMEARAEHIRVKLRERRVTGTRRLVRVDNDDSLWADSSGMQDSTASSKTSLLRLNANEVSRSSQHSRAESIISLPSPGFGHGYGGSSANDIQPLTSYNRDGN</sequence>
<name>A0ACC3AJX4_9EURO</name>
<evidence type="ECO:0000313" key="1">
    <source>
        <dbReference type="EMBL" id="KAJ9663840.1"/>
    </source>
</evidence>
<protein>
    <submittedName>
        <fullName evidence="1">Uncharacterized protein</fullName>
    </submittedName>
</protein>
<keyword evidence="2" id="KW-1185">Reference proteome</keyword>
<accession>A0ACC3AJX4</accession>
<dbReference type="EMBL" id="JAPDRQ010000006">
    <property type="protein sequence ID" value="KAJ9663840.1"/>
    <property type="molecule type" value="Genomic_DNA"/>
</dbReference>
<organism evidence="1 2">
    <name type="scientific">Neophaeococcomyces mojaviensis</name>
    <dbReference type="NCBI Taxonomy" id="3383035"/>
    <lineage>
        <taxon>Eukaryota</taxon>
        <taxon>Fungi</taxon>
        <taxon>Dikarya</taxon>
        <taxon>Ascomycota</taxon>
        <taxon>Pezizomycotina</taxon>
        <taxon>Eurotiomycetes</taxon>
        <taxon>Chaetothyriomycetidae</taxon>
        <taxon>Chaetothyriales</taxon>
        <taxon>Chaetothyriales incertae sedis</taxon>
        <taxon>Neophaeococcomyces</taxon>
    </lineage>
</organism>